<gene>
    <name evidence="1" type="ORF">DWW83_04530</name>
</gene>
<evidence type="ECO:0000313" key="2">
    <source>
        <dbReference type="Proteomes" id="UP000284022"/>
    </source>
</evidence>
<comment type="caution">
    <text evidence="1">The sequence shown here is derived from an EMBL/GenBank/DDBJ whole genome shotgun (WGS) entry which is preliminary data.</text>
</comment>
<dbReference type="EMBL" id="QRXV01000004">
    <property type="protein sequence ID" value="RGU40329.1"/>
    <property type="molecule type" value="Genomic_DNA"/>
</dbReference>
<sequence length="59" mass="6894">MPDKQARALQMQQDDCQQNQDNSLCCVYYISRAWEEVATKPVQHSKNRLLISVIKRKSV</sequence>
<name>A0A412SRN6_BACUN</name>
<dbReference type="Proteomes" id="UP000284022">
    <property type="component" value="Unassembled WGS sequence"/>
</dbReference>
<reference evidence="1 2" key="1">
    <citation type="submission" date="2018-08" db="EMBL/GenBank/DDBJ databases">
        <title>A genome reference for cultivated species of the human gut microbiota.</title>
        <authorList>
            <person name="Zou Y."/>
            <person name="Xue W."/>
            <person name="Luo G."/>
        </authorList>
    </citation>
    <scope>NUCLEOTIDE SEQUENCE [LARGE SCALE GENOMIC DNA]</scope>
    <source>
        <strain evidence="1 2">AF17-20</strain>
    </source>
</reference>
<organism evidence="1 2">
    <name type="scientific">Bacteroides uniformis</name>
    <dbReference type="NCBI Taxonomy" id="820"/>
    <lineage>
        <taxon>Bacteria</taxon>
        <taxon>Pseudomonadati</taxon>
        <taxon>Bacteroidota</taxon>
        <taxon>Bacteroidia</taxon>
        <taxon>Bacteroidales</taxon>
        <taxon>Bacteroidaceae</taxon>
        <taxon>Bacteroides</taxon>
    </lineage>
</organism>
<protein>
    <submittedName>
        <fullName evidence="1">Uncharacterized protein</fullName>
    </submittedName>
</protein>
<dbReference type="AlphaFoldDB" id="A0A412SRN6"/>
<evidence type="ECO:0000313" key="1">
    <source>
        <dbReference type="EMBL" id="RGU40329.1"/>
    </source>
</evidence>
<proteinExistence type="predicted"/>
<accession>A0A412SRN6</accession>